<comment type="similarity">
    <text evidence="7">Belongs to the binding-protein-dependent transport system permease family.</text>
</comment>
<evidence type="ECO:0000256" key="2">
    <source>
        <dbReference type="ARBA" id="ARBA00022448"/>
    </source>
</evidence>
<evidence type="ECO:0000259" key="8">
    <source>
        <dbReference type="PROSITE" id="PS50928"/>
    </source>
</evidence>
<gene>
    <name evidence="9" type="ORF">F4X14_07355</name>
</gene>
<feature type="transmembrane region" description="Helical" evidence="7">
    <location>
        <begin position="123"/>
        <end position="143"/>
    </location>
</feature>
<proteinExistence type="inferred from homology"/>
<dbReference type="EMBL" id="VXMH01000033">
    <property type="protein sequence ID" value="MYC94772.1"/>
    <property type="molecule type" value="Genomic_DNA"/>
</dbReference>
<feature type="transmembrane region" description="Helical" evidence="7">
    <location>
        <begin position="87"/>
        <end position="111"/>
    </location>
</feature>
<keyword evidence="5 7" id="KW-1133">Transmembrane helix</keyword>
<keyword evidence="2 7" id="KW-0813">Transport</keyword>
<dbReference type="InterPro" id="IPR035906">
    <property type="entry name" value="MetI-like_sf"/>
</dbReference>
<dbReference type="GO" id="GO:0005886">
    <property type="term" value="C:plasma membrane"/>
    <property type="evidence" value="ECO:0007669"/>
    <property type="project" value="UniProtKB-SubCell"/>
</dbReference>
<evidence type="ECO:0000256" key="6">
    <source>
        <dbReference type="ARBA" id="ARBA00023136"/>
    </source>
</evidence>
<dbReference type="Pfam" id="PF00528">
    <property type="entry name" value="BPD_transp_1"/>
    <property type="match status" value="1"/>
</dbReference>
<dbReference type="Gene3D" id="1.10.3720.10">
    <property type="entry name" value="MetI-like"/>
    <property type="match status" value="1"/>
</dbReference>
<sequence>MALPFLWMVSSSLKHELHIFQFPPQIIPNPIRWLNYPEALANPNAMPFHIYVKNTVIIVIVREAAVLLSASFCAYGFARLRFVGRDIWFGIVLATMMVPYIVLMVPTYVLFARLQWIDTFLPLTVPWFFGGGAFNIFLLRQFFRTIPEELADAARIDGCNEYAIYARILMPLAKPGLIAVAIFTFIDGWNDFMGPLLYLNSPENYTVALGLALFRAAVGGFGSAGGRSRWDWLMAASTAMVIPVILVFFALQRYFVKGVVMTGLKG</sequence>
<dbReference type="CDD" id="cd06261">
    <property type="entry name" value="TM_PBP2"/>
    <property type="match status" value="1"/>
</dbReference>
<evidence type="ECO:0000256" key="1">
    <source>
        <dbReference type="ARBA" id="ARBA00004651"/>
    </source>
</evidence>
<dbReference type="GO" id="GO:0055085">
    <property type="term" value="P:transmembrane transport"/>
    <property type="evidence" value="ECO:0007669"/>
    <property type="project" value="InterPro"/>
</dbReference>
<feature type="transmembrane region" description="Helical" evidence="7">
    <location>
        <begin position="164"/>
        <end position="186"/>
    </location>
</feature>
<protein>
    <submittedName>
        <fullName evidence="9">Carbohydrate ABC transporter permease</fullName>
    </submittedName>
</protein>
<feature type="domain" description="ABC transmembrane type-1" evidence="8">
    <location>
        <begin position="52"/>
        <end position="251"/>
    </location>
</feature>
<evidence type="ECO:0000256" key="7">
    <source>
        <dbReference type="RuleBase" id="RU363032"/>
    </source>
</evidence>
<feature type="transmembrane region" description="Helical" evidence="7">
    <location>
        <begin position="232"/>
        <end position="251"/>
    </location>
</feature>
<evidence type="ECO:0000256" key="4">
    <source>
        <dbReference type="ARBA" id="ARBA00022692"/>
    </source>
</evidence>
<feature type="transmembrane region" description="Helical" evidence="7">
    <location>
        <begin position="56"/>
        <end position="75"/>
    </location>
</feature>
<evidence type="ECO:0000256" key="5">
    <source>
        <dbReference type="ARBA" id="ARBA00022989"/>
    </source>
</evidence>
<dbReference type="PANTHER" id="PTHR43744:SF12">
    <property type="entry name" value="ABC TRANSPORTER PERMEASE PROTEIN MG189-RELATED"/>
    <property type="match status" value="1"/>
</dbReference>
<organism evidence="9">
    <name type="scientific">Caldilineaceae bacterium SB0661_bin_32</name>
    <dbReference type="NCBI Taxonomy" id="2605255"/>
    <lineage>
        <taxon>Bacteria</taxon>
        <taxon>Bacillati</taxon>
        <taxon>Chloroflexota</taxon>
        <taxon>Caldilineae</taxon>
        <taxon>Caldilineales</taxon>
        <taxon>Caldilineaceae</taxon>
    </lineage>
</organism>
<name>A0A6B1D5S8_9CHLR</name>
<keyword evidence="4 7" id="KW-0812">Transmembrane</keyword>
<evidence type="ECO:0000313" key="9">
    <source>
        <dbReference type="EMBL" id="MYC94772.1"/>
    </source>
</evidence>
<reference evidence="9" key="1">
    <citation type="submission" date="2019-09" db="EMBL/GenBank/DDBJ databases">
        <title>Characterisation of the sponge microbiome using genome-centric metagenomics.</title>
        <authorList>
            <person name="Engelberts J.P."/>
            <person name="Robbins S.J."/>
            <person name="De Goeij J.M."/>
            <person name="Aranda M."/>
            <person name="Bell S.C."/>
            <person name="Webster N.S."/>
        </authorList>
    </citation>
    <scope>NUCLEOTIDE SEQUENCE</scope>
    <source>
        <strain evidence="9">SB0661_bin_32</strain>
    </source>
</reference>
<dbReference type="SUPFAM" id="SSF161098">
    <property type="entry name" value="MetI-like"/>
    <property type="match status" value="1"/>
</dbReference>
<accession>A0A6B1D5S8</accession>
<dbReference type="InterPro" id="IPR000515">
    <property type="entry name" value="MetI-like"/>
</dbReference>
<keyword evidence="6 7" id="KW-0472">Membrane</keyword>
<keyword evidence="3" id="KW-1003">Cell membrane</keyword>
<dbReference type="AlphaFoldDB" id="A0A6B1D5S8"/>
<dbReference type="PANTHER" id="PTHR43744">
    <property type="entry name" value="ABC TRANSPORTER PERMEASE PROTEIN MG189-RELATED-RELATED"/>
    <property type="match status" value="1"/>
</dbReference>
<dbReference type="PROSITE" id="PS50928">
    <property type="entry name" value="ABC_TM1"/>
    <property type="match status" value="1"/>
</dbReference>
<evidence type="ECO:0000256" key="3">
    <source>
        <dbReference type="ARBA" id="ARBA00022475"/>
    </source>
</evidence>
<comment type="subcellular location">
    <subcellularLocation>
        <location evidence="1 7">Cell membrane</location>
        <topology evidence="1 7">Multi-pass membrane protein</topology>
    </subcellularLocation>
</comment>
<comment type="caution">
    <text evidence="9">The sequence shown here is derived from an EMBL/GenBank/DDBJ whole genome shotgun (WGS) entry which is preliminary data.</text>
</comment>
<feature type="transmembrane region" description="Helical" evidence="7">
    <location>
        <begin position="206"/>
        <end position="225"/>
    </location>
</feature>